<dbReference type="InterPro" id="IPR050248">
    <property type="entry name" value="Polysacc_deacetylase_ArnD"/>
</dbReference>
<evidence type="ECO:0000313" key="4">
    <source>
        <dbReference type="Proteomes" id="UP000049855"/>
    </source>
</evidence>
<feature type="domain" description="NodB homology" evidence="2">
    <location>
        <begin position="76"/>
        <end position="261"/>
    </location>
</feature>
<dbReference type="Gene3D" id="3.20.20.370">
    <property type="entry name" value="Glycoside hydrolase/deacetylase"/>
    <property type="match status" value="1"/>
</dbReference>
<evidence type="ECO:0000313" key="3">
    <source>
        <dbReference type="EMBL" id="CQR72840.1"/>
    </source>
</evidence>
<accession>A0A0U1KZJ6</accession>
<dbReference type="Pfam" id="PF01522">
    <property type="entry name" value="Polysacc_deac_1"/>
    <property type="match status" value="1"/>
</dbReference>
<protein>
    <submittedName>
        <fullName evidence="3">Peptidoglycan N-acetylglucosamine deacetylase</fullName>
        <ecNumber evidence="3">3.5.1.-</ecNumber>
    </submittedName>
</protein>
<dbReference type="EC" id="3.5.1.-" evidence="3"/>
<keyword evidence="4" id="KW-1185">Reference proteome</keyword>
<keyword evidence="1" id="KW-0812">Transmembrane</keyword>
<dbReference type="GO" id="GO:0016810">
    <property type="term" value="F:hydrolase activity, acting on carbon-nitrogen (but not peptide) bonds"/>
    <property type="evidence" value="ECO:0007669"/>
    <property type="project" value="InterPro"/>
</dbReference>
<dbReference type="RefSeq" id="WP_021168526.1">
    <property type="nucleotide sequence ID" value="NZ_CTRP01000011.1"/>
</dbReference>
<keyword evidence="1" id="KW-1133">Transmembrane helix</keyword>
<dbReference type="SUPFAM" id="SSF88713">
    <property type="entry name" value="Glycoside hydrolase/deacetylase"/>
    <property type="match status" value="1"/>
</dbReference>
<name>A0A0U1KZJ6_9FIRM</name>
<dbReference type="GO" id="GO:0005975">
    <property type="term" value="P:carbohydrate metabolic process"/>
    <property type="evidence" value="ECO:0007669"/>
    <property type="project" value="InterPro"/>
</dbReference>
<feature type="transmembrane region" description="Helical" evidence="1">
    <location>
        <begin position="37"/>
        <end position="58"/>
    </location>
</feature>
<reference evidence="4" key="1">
    <citation type="submission" date="2015-03" db="EMBL/GenBank/DDBJ databases">
        <authorList>
            <person name="Nijsse Bart"/>
        </authorList>
    </citation>
    <scope>NUCLEOTIDE SEQUENCE [LARGE SCALE GENOMIC DNA]</scope>
</reference>
<dbReference type="CDD" id="cd10917">
    <property type="entry name" value="CE4_NodB_like_6s_7s"/>
    <property type="match status" value="1"/>
</dbReference>
<dbReference type="PANTHER" id="PTHR10587">
    <property type="entry name" value="GLYCOSYL TRANSFERASE-RELATED"/>
    <property type="match status" value="1"/>
</dbReference>
<feature type="transmembrane region" description="Helical" evidence="1">
    <location>
        <begin position="6"/>
        <end position="25"/>
    </location>
</feature>
<keyword evidence="1" id="KW-0472">Membrane</keyword>
<dbReference type="InterPro" id="IPR002509">
    <property type="entry name" value="NODB_dom"/>
</dbReference>
<gene>
    <name evidence="3" type="ORF">SpAn4DRAFT_3300</name>
</gene>
<keyword evidence="3" id="KW-0378">Hydrolase</keyword>
<dbReference type="PROSITE" id="PS51677">
    <property type="entry name" value="NODB"/>
    <property type="match status" value="1"/>
</dbReference>
<dbReference type="AlphaFoldDB" id="A0A0U1KZJ6"/>
<evidence type="ECO:0000259" key="2">
    <source>
        <dbReference type="PROSITE" id="PS51677"/>
    </source>
</evidence>
<evidence type="ECO:0000256" key="1">
    <source>
        <dbReference type="SAM" id="Phobius"/>
    </source>
</evidence>
<dbReference type="InterPro" id="IPR011330">
    <property type="entry name" value="Glyco_hydro/deAcase_b/a-brl"/>
</dbReference>
<sequence length="272" mass="30092">MFEVNIRLISMLGLLTIVVIISLLLDYLRILRRPVRLGLSVAILGIIIGFILTLNAVLPTNHFYGPVFSESRTSLKLVALTFDDGPYPPYTGQILDILKERQVPATFFVIGQNAAKYPDIIRRIAAEGHQLGNHTYNHIDLLKLDRQAIITEIEQTNKVIADAVGYAPHVVRPPHGFRDAVVMDAMAEYQLKVVEWSVASRDWVNPGAEVIAARILGKVQNGSVILLHDGDGIAAALPREQTVAATRIIIDKLVAQGYKFVTVDEILKVSEE</sequence>
<dbReference type="Proteomes" id="UP000049855">
    <property type="component" value="Unassembled WGS sequence"/>
</dbReference>
<organism evidence="3 4">
    <name type="scientific">Sporomusa ovata</name>
    <dbReference type="NCBI Taxonomy" id="2378"/>
    <lineage>
        <taxon>Bacteria</taxon>
        <taxon>Bacillati</taxon>
        <taxon>Bacillota</taxon>
        <taxon>Negativicutes</taxon>
        <taxon>Selenomonadales</taxon>
        <taxon>Sporomusaceae</taxon>
        <taxon>Sporomusa</taxon>
    </lineage>
</organism>
<proteinExistence type="predicted"/>
<dbReference type="EMBL" id="CTRP01000011">
    <property type="protein sequence ID" value="CQR72840.1"/>
    <property type="molecule type" value="Genomic_DNA"/>
</dbReference>